<proteinExistence type="predicted"/>
<dbReference type="EMBL" id="QJKJ01003121">
    <property type="protein sequence ID" value="RDX99869.1"/>
    <property type="molecule type" value="Genomic_DNA"/>
</dbReference>
<evidence type="ECO:0000313" key="2">
    <source>
        <dbReference type="EMBL" id="RDX99869.1"/>
    </source>
</evidence>
<dbReference type="InterPro" id="IPR043128">
    <property type="entry name" value="Rev_trsase/Diguanyl_cyclase"/>
</dbReference>
<dbReference type="CDD" id="cd01647">
    <property type="entry name" value="RT_LTR"/>
    <property type="match status" value="1"/>
</dbReference>
<dbReference type="PANTHER" id="PTHR24559:SF444">
    <property type="entry name" value="REVERSE TRANSCRIPTASE DOMAIN-CONTAINING PROTEIN"/>
    <property type="match status" value="1"/>
</dbReference>
<dbReference type="InterPro" id="IPR043502">
    <property type="entry name" value="DNA/RNA_pol_sf"/>
</dbReference>
<dbReference type="OrthoDB" id="1420897at2759"/>
<organism evidence="2 3">
    <name type="scientific">Mucuna pruriens</name>
    <name type="common">Velvet bean</name>
    <name type="synonym">Dolichos pruriens</name>
    <dbReference type="NCBI Taxonomy" id="157652"/>
    <lineage>
        <taxon>Eukaryota</taxon>
        <taxon>Viridiplantae</taxon>
        <taxon>Streptophyta</taxon>
        <taxon>Embryophyta</taxon>
        <taxon>Tracheophyta</taxon>
        <taxon>Spermatophyta</taxon>
        <taxon>Magnoliopsida</taxon>
        <taxon>eudicotyledons</taxon>
        <taxon>Gunneridae</taxon>
        <taxon>Pentapetalae</taxon>
        <taxon>rosids</taxon>
        <taxon>fabids</taxon>
        <taxon>Fabales</taxon>
        <taxon>Fabaceae</taxon>
        <taxon>Papilionoideae</taxon>
        <taxon>50 kb inversion clade</taxon>
        <taxon>NPAAA clade</taxon>
        <taxon>indigoferoid/millettioid clade</taxon>
        <taxon>Phaseoleae</taxon>
        <taxon>Mucuna</taxon>
    </lineage>
</organism>
<keyword evidence="3" id="KW-1185">Reference proteome</keyword>
<feature type="non-terminal residue" evidence="2">
    <location>
        <position position="1"/>
    </location>
</feature>
<evidence type="ECO:0000259" key="1">
    <source>
        <dbReference type="Pfam" id="PF00078"/>
    </source>
</evidence>
<accession>A0A371HAT1</accession>
<protein>
    <submittedName>
        <fullName evidence="2">Retrovirus-related Pol polyprotein from transposon 17.6</fullName>
    </submittedName>
</protein>
<reference evidence="2" key="1">
    <citation type="submission" date="2018-05" db="EMBL/GenBank/DDBJ databases">
        <title>Draft genome of Mucuna pruriens seed.</title>
        <authorList>
            <person name="Nnadi N.E."/>
            <person name="Vos R."/>
            <person name="Hasami M.H."/>
            <person name="Devisetty U.K."/>
            <person name="Aguiy J.C."/>
        </authorList>
    </citation>
    <scope>NUCLEOTIDE SEQUENCE [LARGE SCALE GENOMIC DNA]</scope>
    <source>
        <strain evidence="2">JCA_2017</strain>
    </source>
</reference>
<feature type="domain" description="Reverse transcriptase" evidence="1">
    <location>
        <begin position="108"/>
        <end position="193"/>
    </location>
</feature>
<name>A0A371HAT1_MUCPR</name>
<dbReference type="Pfam" id="PF00078">
    <property type="entry name" value="RVT_1"/>
    <property type="match status" value="1"/>
</dbReference>
<dbReference type="Gene3D" id="3.30.70.270">
    <property type="match status" value="1"/>
</dbReference>
<dbReference type="Proteomes" id="UP000257109">
    <property type="component" value="Unassembled WGS sequence"/>
</dbReference>
<dbReference type="InterPro" id="IPR053134">
    <property type="entry name" value="RNA-dir_DNA_polymerase"/>
</dbReference>
<dbReference type="Gene3D" id="3.10.10.10">
    <property type="entry name" value="HIV Type 1 Reverse Transcriptase, subunit A, domain 1"/>
    <property type="match status" value="1"/>
</dbReference>
<dbReference type="AlphaFoldDB" id="A0A371HAT1"/>
<dbReference type="SUPFAM" id="SSF56672">
    <property type="entry name" value="DNA/RNA polymerases"/>
    <property type="match status" value="1"/>
</dbReference>
<sequence length="204" mass="22968">MPSSFNISRLSVGRLTTKEVRRGEEKGCPGGNQEATRCQFYPGDTIPHLVGEYGDDQEGQWEIAMCTNYTNLNKVFPKDPYPLPSIDWLMGGASGSTLLNITRSKCTPEDNTKTAFITDAGAYYYKVMPFGLKNVGATYQHLMDRIFKDLIGGDMEVYVDDMVVKFMATTDHCKALGRVFQVLRKHQLKMNLENALSQSRLENF</sequence>
<comment type="caution">
    <text evidence="2">The sequence shown here is derived from an EMBL/GenBank/DDBJ whole genome shotgun (WGS) entry which is preliminary data.</text>
</comment>
<evidence type="ECO:0000313" key="3">
    <source>
        <dbReference type="Proteomes" id="UP000257109"/>
    </source>
</evidence>
<gene>
    <name evidence="2" type="primary">pol</name>
    <name evidence="2" type="ORF">CR513_17021</name>
</gene>
<dbReference type="PANTHER" id="PTHR24559">
    <property type="entry name" value="TRANSPOSON TY3-I GAG-POL POLYPROTEIN"/>
    <property type="match status" value="1"/>
</dbReference>
<dbReference type="InterPro" id="IPR000477">
    <property type="entry name" value="RT_dom"/>
</dbReference>